<evidence type="ECO:0000313" key="6">
    <source>
        <dbReference type="Proteomes" id="UP000572680"/>
    </source>
</evidence>
<comment type="caution">
    <text evidence="5">The sequence shown here is derived from an EMBL/GenBank/DDBJ whole genome shotgun (WGS) entry which is preliminary data.</text>
</comment>
<name>A0A7W3QM45_ACTNM</name>
<dbReference type="InterPro" id="IPR018060">
    <property type="entry name" value="HTH_AraC"/>
</dbReference>
<organism evidence="5 6">
    <name type="scientific">Actinomadura namibiensis</name>
    <dbReference type="NCBI Taxonomy" id="182080"/>
    <lineage>
        <taxon>Bacteria</taxon>
        <taxon>Bacillati</taxon>
        <taxon>Actinomycetota</taxon>
        <taxon>Actinomycetes</taxon>
        <taxon>Streptosporangiales</taxon>
        <taxon>Thermomonosporaceae</taxon>
        <taxon>Actinomadura</taxon>
    </lineage>
</organism>
<dbReference type="PANTHER" id="PTHR46796">
    <property type="entry name" value="HTH-TYPE TRANSCRIPTIONAL ACTIVATOR RHAS-RELATED"/>
    <property type="match status" value="1"/>
</dbReference>
<dbReference type="RefSeq" id="WP_182843995.1">
    <property type="nucleotide sequence ID" value="NZ_BAAALP010000092.1"/>
</dbReference>
<dbReference type="EMBL" id="JACJIA010000004">
    <property type="protein sequence ID" value="MBA8951628.1"/>
    <property type="molecule type" value="Genomic_DNA"/>
</dbReference>
<keyword evidence="6" id="KW-1185">Reference proteome</keyword>
<dbReference type="PANTHER" id="PTHR46796:SF15">
    <property type="entry name" value="BLL1074 PROTEIN"/>
    <property type="match status" value="1"/>
</dbReference>
<evidence type="ECO:0000313" key="5">
    <source>
        <dbReference type="EMBL" id="MBA8951628.1"/>
    </source>
</evidence>
<accession>A0A7W3QM45</accession>
<dbReference type="InterPro" id="IPR050204">
    <property type="entry name" value="AraC_XylS_family_regulators"/>
</dbReference>
<keyword evidence="1" id="KW-0805">Transcription regulation</keyword>
<dbReference type="InterPro" id="IPR009057">
    <property type="entry name" value="Homeodomain-like_sf"/>
</dbReference>
<dbReference type="Pfam" id="PF12833">
    <property type="entry name" value="HTH_18"/>
    <property type="match status" value="1"/>
</dbReference>
<dbReference type="GO" id="GO:0003700">
    <property type="term" value="F:DNA-binding transcription factor activity"/>
    <property type="evidence" value="ECO:0007669"/>
    <property type="project" value="InterPro"/>
</dbReference>
<dbReference type="SMART" id="SM00342">
    <property type="entry name" value="HTH_ARAC"/>
    <property type="match status" value="1"/>
</dbReference>
<evidence type="ECO:0000259" key="4">
    <source>
        <dbReference type="PROSITE" id="PS01124"/>
    </source>
</evidence>
<evidence type="ECO:0000256" key="1">
    <source>
        <dbReference type="ARBA" id="ARBA00023015"/>
    </source>
</evidence>
<dbReference type="Proteomes" id="UP000572680">
    <property type="component" value="Unassembled WGS sequence"/>
</dbReference>
<proteinExistence type="predicted"/>
<dbReference type="Gene3D" id="1.10.10.60">
    <property type="entry name" value="Homeodomain-like"/>
    <property type="match status" value="1"/>
</dbReference>
<feature type="domain" description="HTH araC/xylS-type" evidence="4">
    <location>
        <begin position="162"/>
        <end position="255"/>
    </location>
</feature>
<protein>
    <submittedName>
        <fullName evidence="5">AraC-like DNA-binding protein</fullName>
    </submittedName>
</protein>
<gene>
    <name evidence="5" type="ORF">HNR61_003268</name>
</gene>
<dbReference type="AlphaFoldDB" id="A0A7W3QM45"/>
<reference evidence="5 6" key="1">
    <citation type="submission" date="2020-08" db="EMBL/GenBank/DDBJ databases">
        <title>Genomic Encyclopedia of Type Strains, Phase IV (KMG-IV): sequencing the most valuable type-strain genomes for metagenomic binning, comparative biology and taxonomic classification.</title>
        <authorList>
            <person name="Goeker M."/>
        </authorList>
    </citation>
    <scope>NUCLEOTIDE SEQUENCE [LARGE SCALE GENOMIC DNA]</scope>
    <source>
        <strain evidence="5 6">DSM 44197</strain>
    </source>
</reference>
<evidence type="ECO:0000256" key="3">
    <source>
        <dbReference type="ARBA" id="ARBA00023163"/>
    </source>
</evidence>
<sequence length="267" mass="28672">MEYVRSRAAPALDGLVTGYSGYRLTGPPGTHQGLPSDRLILVVPLTGTLDIVGRDGTAAFPATLGGLHDRPVVISHDGLQHGVQIDLTWRAARALLGLPAGELAGEVLDPAAVLGPQAVELTERLHTAPTWPDRFRVLDAALAALVRDRPAAPPPEVGRAWRRLAETGGNLTVADLAGELGWSRRHLTERFRRELGVPPKTAARLIRFARACRLLRRPGARPADVAARCGYFDQAHLAREFRALGGTTATRWLAEFPSVQDRGAAPA</sequence>
<dbReference type="PROSITE" id="PS01124">
    <property type="entry name" value="HTH_ARAC_FAMILY_2"/>
    <property type="match status" value="1"/>
</dbReference>
<keyword evidence="2 5" id="KW-0238">DNA-binding</keyword>
<keyword evidence="3" id="KW-0804">Transcription</keyword>
<dbReference type="GO" id="GO:0043565">
    <property type="term" value="F:sequence-specific DNA binding"/>
    <property type="evidence" value="ECO:0007669"/>
    <property type="project" value="InterPro"/>
</dbReference>
<dbReference type="SUPFAM" id="SSF46689">
    <property type="entry name" value="Homeodomain-like"/>
    <property type="match status" value="1"/>
</dbReference>
<evidence type="ECO:0000256" key="2">
    <source>
        <dbReference type="ARBA" id="ARBA00023125"/>
    </source>
</evidence>